<gene>
    <name evidence="1" type="ORF">IFDJLNFL_4059</name>
    <name evidence="2" type="ORF">MTDSW087_04828</name>
</gene>
<reference evidence="1" key="3">
    <citation type="submission" date="2021-08" db="EMBL/GenBank/DDBJ databases">
        <authorList>
            <person name="Tani A."/>
            <person name="Ola A."/>
            <person name="Ogura Y."/>
            <person name="Katsura K."/>
            <person name="Hayashi T."/>
        </authorList>
    </citation>
    <scope>NUCLEOTIDE SEQUENCE</scope>
    <source>
        <strain evidence="1">DSM 22415</strain>
    </source>
</reference>
<dbReference type="EMBL" id="CABFVH010000046">
    <property type="protein sequence ID" value="VUF15095.1"/>
    <property type="molecule type" value="Genomic_DNA"/>
</dbReference>
<evidence type="ECO:0008006" key="5">
    <source>
        <dbReference type="Google" id="ProtNLM"/>
    </source>
</evidence>
<dbReference type="EMBL" id="BPQI01000133">
    <property type="protein sequence ID" value="GJD58144.1"/>
    <property type="molecule type" value="Genomic_DNA"/>
</dbReference>
<evidence type="ECO:0000313" key="4">
    <source>
        <dbReference type="Proteomes" id="UP001055303"/>
    </source>
</evidence>
<reference evidence="2 3" key="1">
    <citation type="submission" date="2019-06" db="EMBL/GenBank/DDBJ databases">
        <authorList>
            <person name="Rodrigo-Torres L."/>
            <person name="Arahal R. D."/>
            <person name="Lucena T."/>
        </authorList>
    </citation>
    <scope>NUCLEOTIDE SEQUENCE [LARGE SCALE GENOMIC DNA]</scope>
    <source>
        <strain evidence="2 3">SW08-7</strain>
    </source>
</reference>
<dbReference type="OrthoDB" id="8452228at2"/>
<reference evidence="1" key="2">
    <citation type="journal article" date="2021" name="Front. Microbiol.">
        <title>Comprehensive Comparative Genomics and Phenotyping of Methylobacterium Species.</title>
        <authorList>
            <person name="Alessa O."/>
            <person name="Ogura Y."/>
            <person name="Fujitani Y."/>
            <person name="Takami H."/>
            <person name="Hayashi T."/>
            <person name="Sahin N."/>
            <person name="Tani A."/>
        </authorList>
    </citation>
    <scope>NUCLEOTIDE SEQUENCE</scope>
    <source>
        <strain evidence="1">DSM 22415</strain>
    </source>
</reference>
<sequence length="163" mass="17617">MPAVVATPPEPIVSLAQAKRHLRVEHGDDDVYIADLVEVATGWLDGPDGWLGRCLGEQVLETAFPADLDPTLRRYPCPPFLGIVSEIPDVITRTVTVRYRAGYPSTGTGADRKTTVPAPIRHAILLMVGHLYSNREAVSALPAKPEELPFGVSALLSPLRVFG</sequence>
<organism evidence="2 3">
    <name type="scientific">Methylobacterium dankookense</name>
    <dbReference type="NCBI Taxonomy" id="560405"/>
    <lineage>
        <taxon>Bacteria</taxon>
        <taxon>Pseudomonadati</taxon>
        <taxon>Pseudomonadota</taxon>
        <taxon>Alphaproteobacteria</taxon>
        <taxon>Hyphomicrobiales</taxon>
        <taxon>Methylobacteriaceae</taxon>
        <taxon>Methylobacterium</taxon>
    </lineage>
</organism>
<dbReference type="Proteomes" id="UP001055303">
    <property type="component" value="Unassembled WGS sequence"/>
</dbReference>
<dbReference type="CDD" id="cd08054">
    <property type="entry name" value="gp6"/>
    <property type="match status" value="1"/>
</dbReference>
<keyword evidence="4" id="KW-1185">Reference proteome</keyword>
<proteinExistence type="predicted"/>
<dbReference type="NCBIfam" id="TIGR01560">
    <property type="entry name" value="put_DNA_pack"/>
    <property type="match status" value="1"/>
</dbReference>
<dbReference type="Gene3D" id="1.10.3230.30">
    <property type="entry name" value="Phage gp6-like head-tail connector protein"/>
    <property type="match status" value="1"/>
</dbReference>
<protein>
    <recommendedName>
        <fullName evidence="5">Phage gp6-like head-tail connector protein</fullName>
    </recommendedName>
</protein>
<dbReference type="RefSeq" id="WP_144767403.1">
    <property type="nucleotide sequence ID" value="NZ_BPQI01000133.1"/>
</dbReference>
<dbReference type="AlphaFoldDB" id="A0A564G3N6"/>
<evidence type="ECO:0000313" key="1">
    <source>
        <dbReference type="EMBL" id="GJD58144.1"/>
    </source>
</evidence>
<name>A0A564G3N6_9HYPH</name>
<evidence type="ECO:0000313" key="2">
    <source>
        <dbReference type="EMBL" id="VUF15095.1"/>
    </source>
</evidence>
<dbReference type="Proteomes" id="UP000401717">
    <property type="component" value="Unassembled WGS sequence"/>
</dbReference>
<dbReference type="InterPro" id="IPR006450">
    <property type="entry name" value="Phage_HK97_gp6-like"/>
</dbReference>
<evidence type="ECO:0000313" key="3">
    <source>
        <dbReference type="Proteomes" id="UP000401717"/>
    </source>
</evidence>
<accession>A0A564G3N6</accession>